<organism evidence="10 11">
    <name type="scientific">Priestia flexa</name>
    <dbReference type="NCBI Taxonomy" id="86664"/>
    <lineage>
        <taxon>Bacteria</taxon>
        <taxon>Bacillati</taxon>
        <taxon>Bacillota</taxon>
        <taxon>Bacilli</taxon>
        <taxon>Bacillales</taxon>
        <taxon>Bacillaceae</taxon>
        <taxon>Priestia</taxon>
    </lineage>
</organism>
<evidence type="ECO:0000313" key="10">
    <source>
        <dbReference type="EMBL" id="MDW8517699.1"/>
    </source>
</evidence>
<dbReference type="InterPro" id="IPR011527">
    <property type="entry name" value="ABC1_TM_dom"/>
</dbReference>
<evidence type="ECO:0000256" key="4">
    <source>
        <dbReference type="ARBA" id="ARBA00022840"/>
    </source>
</evidence>
<dbReference type="PANTHER" id="PTHR43394:SF1">
    <property type="entry name" value="ATP-BINDING CASSETTE SUB-FAMILY B MEMBER 10, MITOCHONDRIAL"/>
    <property type="match status" value="1"/>
</dbReference>
<keyword evidence="6 7" id="KW-0472">Membrane</keyword>
<evidence type="ECO:0000256" key="5">
    <source>
        <dbReference type="ARBA" id="ARBA00022989"/>
    </source>
</evidence>
<dbReference type="Gene3D" id="3.40.50.300">
    <property type="entry name" value="P-loop containing nucleotide triphosphate hydrolases"/>
    <property type="match status" value="1"/>
</dbReference>
<dbReference type="SUPFAM" id="SSF52540">
    <property type="entry name" value="P-loop containing nucleoside triphosphate hydrolases"/>
    <property type="match status" value="1"/>
</dbReference>
<gene>
    <name evidence="10" type="ORF">RIB56_16385</name>
</gene>
<evidence type="ECO:0000313" key="11">
    <source>
        <dbReference type="Proteomes" id="UP001284771"/>
    </source>
</evidence>
<dbReference type="PROSITE" id="PS50929">
    <property type="entry name" value="ABC_TM1F"/>
    <property type="match status" value="1"/>
</dbReference>
<dbReference type="SMART" id="SM00382">
    <property type="entry name" value="AAA"/>
    <property type="match status" value="1"/>
</dbReference>
<dbReference type="PROSITE" id="PS50893">
    <property type="entry name" value="ABC_TRANSPORTER_2"/>
    <property type="match status" value="1"/>
</dbReference>
<keyword evidence="5 7" id="KW-1133">Transmembrane helix</keyword>
<accession>A0ABU4J9N8</accession>
<dbReference type="Gene3D" id="1.20.1560.10">
    <property type="entry name" value="ABC transporter type 1, transmembrane domain"/>
    <property type="match status" value="1"/>
</dbReference>
<dbReference type="RefSeq" id="WP_061786174.1">
    <property type="nucleotide sequence ID" value="NZ_CANLXW010000063.1"/>
</dbReference>
<dbReference type="InterPro" id="IPR003593">
    <property type="entry name" value="AAA+_ATPase"/>
</dbReference>
<evidence type="ECO:0000256" key="2">
    <source>
        <dbReference type="ARBA" id="ARBA00022692"/>
    </source>
</evidence>
<dbReference type="PANTHER" id="PTHR43394">
    <property type="entry name" value="ATP-DEPENDENT PERMEASE MDL1, MITOCHONDRIAL"/>
    <property type="match status" value="1"/>
</dbReference>
<comment type="subcellular location">
    <subcellularLocation>
        <location evidence="1">Cell membrane</location>
        <topology evidence="1">Multi-pass membrane protein</topology>
    </subcellularLocation>
</comment>
<comment type="caution">
    <text evidence="10">The sequence shown here is derived from an EMBL/GenBank/DDBJ whole genome shotgun (WGS) entry which is preliminary data.</text>
</comment>
<feature type="transmembrane region" description="Helical" evidence="7">
    <location>
        <begin position="16"/>
        <end position="38"/>
    </location>
</feature>
<dbReference type="EMBL" id="JAWUZT010000057">
    <property type="protein sequence ID" value="MDW8517699.1"/>
    <property type="molecule type" value="Genomic_DNA"/>
</dbReference>
<feature type="transmembrane region" description="Helical" evidence="7">
    <location>
        <begin position="58"/>
        <end position="75"/>
    </location>
</feature>
<protein>
    <submittedName>
        <fullName evidence="10">ABC transporter ATP-binding protein</fullName>
    </submittedName>
</protein>
<keyword evidence="11" id="KW-1185">Reference proteome</keyword>
<dbReference type="GO" id="GO:0005524">
    <property type="term" value="F:ATP binding"/>
    <property type="evidence" value="ECO:0007669"/>
    <property type="project" value="UniProtKB-KW"/>
</dbReference>
<evidence type="ECO:0000259" key="9">
    <source>
        <dbReference type="PROSITE" id="PS50929"/>
    </source>
</evidence>
<feature type="domain" description="ABC transporter" evidence="8">
    <location>
        <begin position="342"/>
        <end position="576"/>
    </location>
</feature>
<dbReference type="Pfam" id="PF00664">
    <property type="entry name" value="ABC_membrane"/>
    <property type="match status" value="1"/>
</dbReference>
<dbReference type="InterPro" id="IPR017871">
    <property type="entry name" value="ABC_transporter-like_CS"/>
</dbReference>
<dbReference type="InterPro" id="IPR003439">
    <property type="entry name" value="ABC_transporter-like_ATP-bd"/>
</dbReference>
<dbReference type="InterPro" id="IPR039421">
    <property type="entry name" value="Type_1_exporter"/>
</dbReference>
<feature type="transmembrane region" description="Helical" evidence="7">
    <location>
        <begin position="165"/>
        <end position="184"/>
    </location>
</feature>
<evidence type="ECO:0000256" key="1">
    <source>
        <dbReference type="ARBA" id="ARBA00004651"/>
    </source>
</evidence>
<dbReference type="PROSITE" id="PS00211">
    <property type="entry name" value="ABC_TRANSPORTER_1"/>
    <property type="match status" value="1"/>
</dbReference>
<keyword evidence="3" id="KW-0547">Nucleotide-binding</keyword>
<dbReference type="InterPro" id="IPR027417">
    <property type="entry name" value="P-loop_NTPase"/>
</dbReference>
<evidence type="ECO:0000256" key="6">
    <source>
        <dbReference type="ARBA" id="ARBA00023136"/>
    </source>
</evidence>
<evidence type="ECO:0000256" key="3">
    <source>
        <dbReference type="ARBA" id="ARBA00022741"/>
    </source>
</evidence>
<dbReference type="Proteomes" id="UP001284771">
    <property type="component" value="Unassembled WGS sequence"/>
</dbReference>
<sequence>MGSIRRYMEFVKPYKWQIVGTVLIGVVKFSIPLLIPLLLKYVLDDVIDSDTLSDSEKVKQLLMIMGGSFFVFLILRPPVEYYRQYYAQWVSSKVLYDIRNQLFDHIQKLSLRYYSNTRVGEIISRVINDVEQTKNFVITGLMNVWLDMFTIVIAIIIMFTMNVPLTLVSIILLPLYALSVRYFYGRLRHLTRVRSQALAEVQGHLHERVQGISVIRSFAIENHEQAQFDDQNRNFLQKAIDHTNWNAKTFAVVNTITDLAPLIVIAFAGYQVINENLSIGTMVAFVGYIDRLYNPLRRLVNSSTTLTQSVASMDRMFEFIDEQYDIVDSPNAKDALEIKGAVQFNNVSFAYEEDEYILHDINLDVEQGKSVAFVGMSGGGKSTIISLIPRFYDVSSGEILIDGVNVKDYQTKNLRDQIGIVLQDTVLFSDTIRNNILLGKPGATDEDVVAAAKAANAHDFIMKLPNGYDTKVGERGMKLSGGQKQRVSIARVFLKNPPILIFDEATSALDLESEHYIQETLEKLAKERTTFIVAHRLSTITHVDEIVLVQDGKVVEQGSHGELMKKKGYYYDLFTVQQLGQN</sequence>
<reference evidence="11" key="1">
    <citation type="submission" date="2023-07" db="EMBL/GenBank/DDBJ databases">
        <title>Draft genomic sequences of Priestia flexa CCM isolated from the soil of an abandoned mine contaminated by free cyanide in the high Andean zone of Tacna, Peru.</title>
        <authorList>
            <person name="Caceda Quiroz C.J."/>
            <person name="Maraza Chooque G.J."/>
            <person name="Fora Quispe G.L."/>
            <person name="Carpio Mamani M."/>
        </authorList>
    </citation>
    <scope>NUCLEOTIDE SEQUENCE [LARGE SCALE GENOMIC DNA]</scope>
    <source>
        <strain evidence="11">CCM</strain>
    </source>
</reference>
<name>A0ABU4J9N8_9BACI</name>
<feature type="transmembrane region" description="Helical" evidence="7">
    <location>
        <begin position="135"/>
        <end position="159"/>
    </location>
</feature>
<evidence type="ECO:0000259" key="8">
    <source>
        <dbReference type="PROSITE" id="PS50893"/>
    </source>
</evidence>
<keyword evidence="4 10" id="KW-0067">ATP-binding</keyword>
<proteinExistence type="predicted"/>
<feature type="domain" description="ABC transmembrane type-1" evidence="9">
    <location>
        <begin position="19"/>
        <end position="308"/>
    </location>
</feature>
<dbReference type="Pfam" id="PF00005">
    <property type="entry name" value="ABC_tran"/>
    <property type="match status" value="1"/>
</dbReference>
<dbReference type="InterPro" id="IPR036640">
    <property type="entry name" value="ABC1_TM_sf"/>
</dbReference>
<dbReference type="CDD" id="cd18554">
    <property type="entry name" value="ABC_6TM_Sav1866_like"/>
    <property type="match status" value="1"/>
</dbReference>
<keyword evidence="2 7" id="KW-0812">Transmembrane</keyword>
<evidence type="ECO:0000256" key="7">
    <source>
        <dbReference type="SAM" id="Phobius"/>
    </source>
</evidence>
<dbReference type="SUPFAM" id="SSF90123">
    <property type="entry name" value="ABC transporter transmembrane region"/>
    <property type="match status" value="1"/>
</dbReference>